<keyword evidence="7 13" id="KW-1133">Transmembrane helix</keyword>
<evidence type="ECO:0000313" key="15">
    <source>
        <dbReference type="Proteomes" id="UP001374579"/>
    </source>
</evidence>
<comment type="function">
    <text evidence="9">TRAP proteins are part of a complex whose function is to bind calcium to the ER membrane and thereby regulate the retention of ER resident proteins. May be involved in the recycling of the translocation apparatus after completion of the translocation process or may function as a membrane-bound chaperone facilitating folding of translocated proteins.</text>
</comment>
<feature type="compositionally biased region" description="Basic residues" evidence="12">
    <location>
        <begin position="98"/>
        <end position="114"/>
    </location>
</feature>
<evidence type="ECO:0000256" key="11">
    <source>
        <dbReference type="ARBA" id="ARBA00031071"/>
    </source>
</evidence>
<dbReference type="PANTHER" id="PTHR12924">
    <property type="entry name" value="TRANSLOCON-ASSOCIATED PROTEIN, ALPHA SUBUNIT"/>
    <property type="match status" value="1"/>
</dbReference>
<protein>
    <recommendedName>
        <fullName evidence="3">Translocon-associated protein subunit alpha</fullName>
    </recommendedName>
    <alternativeName>
        <fullName evidence="11">Signal sequence receptor subunit alpha</fullName>
    </alternativeName>
</protein>
<evidence type="ECO:0000256" key="8">
    <source>
        <dbReference type="ARBA" id="ARBA00023136"/>
    </source>
</evidence>
<dbReference type="InterPro" id="IPR005595">
    <property type="entry name" value="TRAP_alpha"/>
</dbReference>
<evidence type="ECO:0000256" key="13">
    <source>
        <dbReference type="SAM" id="Phobius"/>
    </source>
</evidence>
<evidence type="ECO:0000256" key="5">
    <source>
        <dbReference type="ARBA" id="ARBA00022729"/>
    </source>
</evidence>
<proteinExistence type="inferred from homology"/>
<comment type="subcellular location">
    <subcellularLocation>
        <location evidence="1">Endoplasmic reticulum membrane</location>
        <topology evidence="1">Single-pass type I membrane protein</topology>
    </subcellularLocation>
</comment>
<gene>
    <name evidence="14" type="ORF">V1264_000094</name>
</gene>
<organism evidence="14 15">
    <name type="scientific">Littorina saxatilis</name>
    <dbReference type="NCBI Taxonomy" id="31220"/>
    <lineage>
        <taxon>Eukaryota</taxon>
        <taxon>Metazoa</taxon>
        <taxon>Spiralia</taxon>
        <taxon>Lophotrochozoa</taxon>
        <taxon>Mollusca</taxon>
        <taxon>Gastropoda</taxon>
        <taxon>Caenogastropoda</taxon>
        <taxon>Littorinimorpha</taxon>
        <taxon>Littorinoidea</taxon>
        <taxon>Littorinidae</taxon>
        <taxon>Littorina</taxon>
    </lineage>
</organism>
<dbReference type="Pfam" id="PF03896">
    <property type="entry name" value="TRAP_alpha"/>
    <property type="match status" value="1"/>
</dbReference>
<evidence type="ECO:0000256" key="3">
    <source>
        <dbReference type="ARBA" id="ARBA00020280"/>
    </source>
</evidence>
<evidence type="ECO:0000256" key="2">
    <source>
        <dbReference type="ARBA" id="ARBA00006776"/>
    </source>
</evidence>
<evidence type="ECO:0000256" key="7">
    <source>
        <dbReference type="ARBA" id="ARBA00022989"/>
    </source>
</evidence>
<comment type="similarity">
    <text evidence="2">Belongs to the TRAP-alpha family.</text>
</comment>
<keyword evidence="5" id="KW-0732">Signal</keyword>
<keyword evidence="4 13" id="KW-0812">Transmembrane</keyword>
<evidence type="ECO:0000256" key="1">
    <source>
        <dbReference type="ARBA" id="ARBA00004115"/>
    </source>
</evidence>
<keyword evidence="15" id="KW-1185">Reference proteome</keyword>
<dbReference type="EMBL" id="JBAMIC010000001">
    <property type="protein sequence ID" value="KAK7113948.1"/>
    <property type="molecule type" value="Genomic_DNA"/>
</dbReference>
<comment type="caution">
    <text evidence="14">The sequence shown here is derived from an EMBL/GenBank/DDBJ whole genome shotgun (WGS) entry which is preliminary data.</text>
</comment>
<feature type="region of interest" description="Disordered" evidence="12">
    <location>
        <begin position="91"/>
        <end position="124"/>
    </location>
</feature>
<sequence>MWVSFSFVQQGNLFQNAVFNETIQVVEPDEGLDGETFFLYVFLAAVGILLLVGAQQLASSFGRKRLSRPRQVVEMGTQNADIDYDWIPKETLKEMNRSPRRTPKQSPRQRRSKRSSGSGEEARD</sequence>
<reference evidence="14 15" key="1">
    <citation type="submission" date="2024-02" db="EMBL/GenBank/DDBJ databases">
        <title>Chromosome-scale genome assembly of the rough periwinkle Littorina saxatilis.</title>
        <authorList>
            <person name="De Jode A."/>
            <person name="Faria R."/>
            <person name="Formenti G."/>
            <person name="Sims Y."/>
            <person name="Smith T.P."/>
            <person name="Tracey A."/>
            <person name="Wood J.M.D."/>
            <person name="Zagrodzka Z.B."/>
            <person name="Johannesson K."/>
            <person name="Butlin R.K."/>
            <person name="Leder E.H."/>
        </authorList>
    </citation>
    <scope>NUCLEOTIDE SEQUENCE [LARGE SCALE GENOMIC DNA]</scope>
    <source>
        <strain evidence="14">Snail1</strain>
        <tissue evidence="14">Muscle</tissue>
    </source>
</reference>
<name>A0AAN9BY35_9CAEN</name>
<accession>A0AAN9BY35</accession>
<evidence type="ECO:0000256" key="9">
    <source>
        <dbReference type="ARBA" id="ARBA00025620"/>
    </source>
</evidence>
<comment type="subunit">
    <text evidence="10">Heterotetramer of TRAP-alpha, TRAP-beta, TRAP-delta and TRAP-gamma. Interacts with palmitoylated calnexin (CALX), the interaction is required for efficient folding of glycosylated proteins.</text>
</comment>
<keyword evidence="6" id="KW-0256">Endoplasmic reticulum</keyword>
<dbReference type="Proteomes" id="UP001374579">
    <property type="component" value="Unassembled WGS sequence"/>
</dbReference>
<dbReference type="AlphaFoldDB" id="A0AAN9BY35"/>
<dbReference type="GO" id="GO:0005789">
    <property type="term" value="C:endoplasmic reticulum membrane"/>
    <property type="evidence" value="ECO:0007669"/>
    <property type="project" value="UniProtKB-SubCell"/>
</dbReference>
<evidence type="ECO:0000313" key="14">
    <source>
        <dbReference type="EMBL" id="KAK7113948.1"/>
    </source>
</evidence>
<dbReference type="PANTHER" id="PTHR12924:SF0">
    <property type="entry name" value="TRANSLOCON-ASSOCIATED PROTEIN SUBUNIT ALPHA"/>
    <property type="match status" value="1"/>
</dbReference>
<evidence type="ECO:0000256" key="4">
    <source>
        <dbReference type="ARBA" id="ARBA00022692"/>
    </source>
</evidence>
<keyword evidence="8 13" id="KW-0472">Membrane</keyword>
<evidence type="ECO:0000256" key="6">
    <source>
        <dbReference type="ARBA" id="ARBA00022824"/>
    </source>
</evidence>
<evidence type="ECO:0000256" key="12">
    <source>
        <dbReference type="SAM" id="MobiDB-lite"/>
    </source>
</evidence>
<feature type="transmembrane region" description="Helical" evidence="13">
    <location>
        <begin position="37"/>
        <end position="58"/>
    </location>
</feature>
<feature type="compositionally biased region" description="Low complexity" evidence="12">
    <location>
        <begin position="115"/>
        <end position="124"/>
    </location>
</feature>
<evidence type="ECO:0000256" key="10">
    <source>
        <dbReference type="ARBA" id="ARBA00025854"/>
    </source>
</evidence>